<feature type="transmembrane region" description="Helical" evidence="14">
    <location>
        <begin position="85"/>
        <end position="103"/>
    </location>
</feature>
<dbReference type="AlphaFoldDB" id="A0A916ZC35"/>
<evidence type="ECO:0000256" key="8">
    <source>
        <dbReference type="ARBA" id="ARBA00022982"/>
    </source>
</evidence>
<gene>
    <name evidence="16" type="ORF">GCM10011390_03110</name>
</gene>
<keyword evidence="10" id="KW-0408">Iron</keyword>
<dbReference type="SUPFAM" id="SSF81342">
    <property type="entry name" value="Transmembrane di-heme cytochromes"/>
    <property type="match status" value="1"/>
</dbReference>
<keyword evidence="8" id="KW-0249">Electron transport</keyword>
<dbReference type="GO" id="GO:0009055">
    <property type="term" value="F:electron transfer activity"/>
    <property type="evidence" value="ECO:0007669"/>
    <property type="project" value="InterPro"/>
</dbReference>
<feature type="transmembrane region" description="Helical" evidence="14">
    <location>
        <begin position="45"/>
        <end position="65"/>
    </location>
</feature>
<comment type="cofactor">
    <cofactor evidence="1">
        <name>heme b</name>
        <dbReference type="ChEBI" id="CHEBI:60344"/>
    </cofactor>
</comment>
<keyword evidence="3" id="KW-0813">Transport</keyword>
<evidence type="ECO:0000256" key="13">
    <source>
        <dbReference type="SAM" id="MobiDB-lite"/>
    </source>
</evidence>
<dbReference type="Pfam" id="PF01292">
    <property type="entry name" value="Ni_hydr_CYTB"/>
    <property type="match status" value="1"/>
</dbReference>
<evidence type="ECO:0000313" key="17">
    <source>
        <dbReference type="Proteomes" id="UP000644699"/>
    </source>
</evidence>
<keyword evidence="17" id="KW-1185">Reference proteome</keyword>
<evidence type="ECO:0000256" key="12">
    <source>
        <dbReference type="ARBA" id="ARBA00037975"/>
    </source>
</evidence>
<evidence type="ECO:0000256" key="9">
    <source>
        <dbReference type="ARBA" id="ARBA00022989"/>
    </source>
</evidence>
<protein>
    <recommendedName>
        <fullName evidence="15">Cytochrome b561 bacterial/Ni-hydrogenase domain-containing protein</fullName>
    </recommendedName>
</protein>
<dbReference type="PANTHER" id="PTHR30529:SF1">
    <property type="entry name" value="CYTOCHROME B561 HOMOLOG 2"/>
    <property type="match status" value="1"/>
</dbReference>
<accession>A0A916ZC35</accession>
<evidence type="ECO:0000256" key="2">
    <source>
        <dbReference type="ARBA" id="ARBA00004651"/>
    </source>
</evidence>
<evidence type="ECO:0000256" key="7">
    <source>
        <dbReference type="ARBA" id="ARBA00022723"/>
    </source>
</evidence>
<evidence type="ECO:0000259" key="15">
    <source>
        <dbReference type="Pfam" id="PF01292"/>
    </source>
</evidence>
<proteinExistence type="inferred from homology"/>
<feature type="transmembrane region" description="Helical" evidence="14">
    <location>
        <begin position="152"/>
        <end position="176"/>
    </location>
</feature>
<comment type="caution">
    <text evidence="16">The sequence shown here is derived from an EMBL/GenBank/DDBJ whole genome shotgun (WGS) entry which is preliminary data.</text>
</comment>
<dbReference type="GO" id="GO:0020037">
    <property type="term" value="F:heme binding"/>
    <property type="evidence" value="ECO:0007669"/>
    <property type="project" value="TreeGrafter"/>
</dbReference>
<evidence type="ECO:0000256" key="4">
    <source>
        <dbReference type="ARBA" id="ARBA00022475"/>
    </source>
</evidence>
<dbReference type="GO" id="GO:0022904">
    <property type="term" value="P:respiratory electron transport chain"/>
    <property type="evidence" value="ECO:0007669"/>
    <property type="project" value="InterPro"/>
</dbReference>
<evidence type="ECO:0000256" key="10">
    <source>
        <dbReference type="ARBA" id="ARBA00023004"/>
    </source>
</evidence>
<dbReference type="GO" id="GO:0005886">
    <property type="term" value="C:plasma membrane"/>
    <property type="evidence" value="ECO:0007669"/>
    <property type="project" value="UniProtKB-SubCell"/>
</dbReference>
<reference evidence="16" key="2">
    <citation type="submission" date="2020-09" db="EMBL/GenBank/DDBJ databases">
        <authorList>
            <person name="Sun Q."/>
            <person name="Zhou Y."/>
        </authorList>
    </citation>
    <scope>NUCLEOTIDE SEQUENCE</scope>
    <source>
        <strain evidence="16">CGMCC 1.15367</strain>
    </source>
</reference>
<evidence type="ECO:0000256" key="3">
    <source>
        <dbReference type="ARBA" id="ARBA00022448"/>
    </source>
</evidence>
<dbReference type="GO" id="GO:0046872">
    <property type="term" value="F:metal ion binding"/>
    <property type="evidence" value="ECO:0007669"/>
    <property type="project" value="UniProtKB-KW"/>
</dbReference>
<keyword evidence="11 14" id="KW-0472">Membrane</keyword>
<sequence>MLARSTGAGAWGEGKRMDMSGRMPAVDAAGAGDASERPRWSRVQVLLHWTVVGLVVVQWLTYDAIMRTHSSLMRPRPIDLIEHAVHTWSGIAIGVLMVARLALRLHRGRNAIPVHFRERAAAVVHSGLYLALLAQAASGFTARYLWGGAAFFHVWIWKVILVLLALHVLGAVFHLVRRDGVVGGMLPRRRAVRGAPRGKVESVRRPSRAPGGMAS</sequence>
<feature type="region of interest" description="Disordered" evidence="13">
    <location>
        <begin position="196"/>
        <end position="215"/>
    </location>
</feature>
<keyword evidence="9 14" id="KW-1133">Transmembrane helix</keyword>
<evidence type="ECO:0000256" key="11">
    <source>
        <dbReference type="ARBA" id="ARBA00023136"/>
    </source>
</evidence>
<dbReference type="InterPro" id="IPR052168">
    <property type="entry name" value="Cytochrome_b561_oxidase"/>
</dbReference>
<dbReference type="EMBL" id="BMIQ01000001">
    <property type="protein sequence ID" value="GGD87763.1"/>
    <property type="molecule type" value="Genomic_DNA"/>
</dbReference>
<feature type="domain" description="Cytochrome b561 bacterial/Ni-hydrogenase" evidence="15">
    <location>
        <begin position="39"/>
        <end position="187"/>
    </location>
</feature>
<dbReference type="InterPro" id="IPR011577">
    <property type="entry name" value="Cyt_b561_bac/Ni-Hgenase"/>
</dbReference>
<evidence type="ECO:0000256" key="5">
    <source>
        <dbReference type="ARBA" id="ARBA00022617"/>
    </source>
</evidence>
<evidence type="ECO:0000256" key="14">
    <source>
        <dbReference type="SAM" id="Phobius"/>
    </source>
</evidence>
<comment type="subcellular location">
    <subcellularLocation>
        <location evidence="2">Cell membrane</location>
        <topology evidence="2">Multi-pass membrane protein</topology>
    </subcellularLocation>
</comment>
<evidence type="ECO:0000256" key="1">
    <source>
        <dbReference type="ARBA" id="ARBA00001970"/>
    </source>
</evidence>
<dbReference type="PANTHER" id="PTHR30529">
    <property type="entry name" value="CYTOCHROME B561"/>
    <property type="match status" value="1"/>
</dbReference>
<name>A0A916ZC35_9HYPH</name>
<comment type="similarity">
    <text evidence="12">Belongs to the cytochrome b561 family.</text>
</comment>
<organism evidence="16 17">
    <name type="scientific">Aureimonas endophytica</name>
    <dbReference type="NCBI Taxonomy" id="2027858"/>
    <lineage>
        <taxon>Bacteria</taxon>
        <taxon>Pseudomonadati</taxon>
        <taxon>Pseudomonadota</taxon>
        <taxon>Alphaproteobacteria</taxon>
        <taxon>Hyphomicrobiales</taxon>
        <taxon>Aurantimonadaceae</taxon>
        <taxon>Aureimonas</taxon>
    </lineage>
</organism>
<dbReference type="InterPro" id="IPR016174">
    <property type="entry name" value="Di-haem_cyt_TM"/>
</dbReference>
<keyword evidence="5" id="KW-0349">Heme</keyword>
<reference evidence="16" key="1">
    <citation type="journal article" date="2014" name="Int. J. Syst. Evol. Microbiol.">
        <title>Complete genome sequence of Corynebacterium casei LMG S-19264T (=DSM 44701T), isolated from a smear-ripened cheese.</title>
        <authorList>
            <consortium name="US DOE Joint Genome Institute (JGI-PGF)"/>
            <person name="Walter F."/>
            <person name="Albersmeier A."/>
            <person name="Kalinowski J."/>
            <person name="Ruckert C."/>
        </authorList>
    </citation>
    <scope>NUCLEOTIDE SEQUENCE</scope>
    <source>
        <strain evidence="16">CGMCC 1.15367</strain>
    </source>
</reference>
<keyword evidence="6 14" id="KW-0812">Transmembrane</keyword>
<keyword evidence="4" id="KW-1003">Cell membrane</keyword>
<evidence type="ECO:0000313" key="16">
    <source>
        <dbReference type="EMBL" id="GGD87763.1"/>
    </source>
</evidence>
<feature type="transmembrane region" description="Helical" evidence="14">
    <location>
        <begin position="123"/>
        <end position="146"/>
    </location>
</feature>
<keyword evidence="7" id="KW-0479">Metal-binding</keyword>
<evidence type="ECO:0000256" key="6">
    <source>
        <dbReference type="ARBA" id="ARBA00022692"/>
    </source>
</evidence>
<dbReference type="Proteomes" id="UP000644699">
    <property type="component" value="Unassembled WGS sequence"/>
</dbReference>